<dbReference type="PANTHER" id="PTHR37813:SF1">
    <property type="entry name" value="FELS-2 PROPHAGE PROTEIN"/>
    <property type="match status" value="1"/>
</dbReference>
<evidence type="ECO:0000313" key="3">
    <source>
        <dbReference type="EMBL" id="MDR6779684.1"/>
    </source>
</evidence>
<keyword evidence="4" id="KW-1185">Reference proteome</keyword>
<keyword evidence="1" id="KW-1188">Viral release from host cell</keyword>
<dbReference type="EMBL" id="JAVDUG010000005">
    <property type="protein sequence ID" value="MDR6779684.1"/>
    <property type="molecule type" value="Genomic_DNA"/>
</dbReference>
<dbReference type="Proteomes" id="UP001266807">
    <property type="component" value="Unassembled WGS sequence"/>
</dbReference>
<accession>A0ABU1QJ60</accession>
<dbReference type="PANTHER" id="PTHR37813">
    <property type="entry name" value="FELS-2 PROPHAGE PROTEIN"/>
    <property type="match status" value="1"/>
</dbReference>
<evidence type="ECO:0000256" key="1">
    <source>
        <dbReference type="ARBA" id="ARBA00022612"/>
    </source>
</evidence>
<evidence type="ECO:0000259" key="2">
    <source>
        <dbReference type="Pfam" id="PF10145"/>
    </source>
</evidence>
<sequence>MSFDLIGHLRLKDDLSSKLSRAMGGMMKFGAVAAGLGTAVSAVAIAGDSLKKAMDFESQMSTIKALTGATDTQMKQMQQLALQQGAETKYSALESSKAIEELLKAGMTTAQVQAGGLNASLNLATAGGLELAEAAETMATSMNAFKKDGLSAAQTANILAGTANAAATGVRDIGYGIASAGGVADMVGLSFKDLNTAIGLMSNDGLKSGADAGTSFKSMLMFLQPQTKKATRLFKDLGIGVGKANKFFEKGKIKDLAGIADVLQQTLGKMSEQDRTATLLDMFGTDGVKAATTLYKAGSKGVKEFYRQMSNVTALQVAREKMNNAAGSVEQFQGAIETLQISALLPTMPIIAKLANAASQFVTKYTPQITAAVQKAVTTAQSYIKSNFINNPKFNKLPDLESKVTFVFDTLLETFNGWWNKSGRAGFETITSSVLGVMIDVVEASAPQIASAALSVGQAIAYGVMKGIKEHFNLVQALNPNNAAKELIERQYSSYDSLKNSAIENAKNNPGKPLIEGGEIKAPPAKTWSEKAWGSVVDTGTAIRNFATGYAGGIDTVPYNNMPARLHKDEAVLTKHEASEWRDQQRGKGGNNAPTIVIQSVTINSDMDVERFAGMLARKLAM</sequence>
<gene>
    <name evidence="3" type="ORF">J2W98_003965</name>
</gene>
<name>A0ABU1QJ60_9BACL</name>
<dbReference type="NCBIfam" id="TIGR01760">
    <property type="entry name" value="tape_meas_TP901"/>
    <property type="match status" value="1"/>
</dbReference>
<protein>
    <submittedName>
        <fullName evidence="3">TP901 family phage tail tape measure protein</fullName>
    </submittedName>
</protein>
<organism evidence="3 4">
    <name type="scientific">Paenibacillus peoriae</name>
    <dbReference type="NCBI Taxonomy" id="59893"/>
    <lineage>
        <taxon>Bacteria</taxon>
        <taxon>Bacillati</taxon>
        <taxon>Bacillota</taxon>
        <taxon>Bacilli</taxon>
        <taxon>Bacillales</taxon>
        <taxon>Paenibacillaceae</taxon>
        <taxon>Paenibacillus</taxon>
    </lineage>
</organism>
<dbReference type="Pfam" id="PF10145">
    <property type="entry name" value="PhageMin_Tail"/>
    <property type="match status" value="1"/>
</dbReference>
<dbReference type="RefSeq" id="WP_068941853.1">
    <property type="nucleotide sequence ID" value="NZ_JAVDUG010000005.1"/>
</dbReference>
<dbReference type="InterPro" id="IPR010090">
    <property type="entry name" value="Phage_tape_meas"/>
</dbReference>
<comment type="caution">
    <text evidence="3">The sequence shown here is derived from an EMBL/GenBank/DDBJ whole genome shotgun (WGS) entry which is preliminary data.</text>
</comment>
<feature type="domain" description="Phage tail tape measure protein" evidence="2">
    <location>
        <begin position="78"/>
        <end position="284"/>
    </location>
</feature>
<reference evidence="3 4" key="1">
    <citation type="submission" date="2023-07" db="EMBL/GenBank/DDBJ databases">
        <title>Sorghum-associated microbial communities from plants grown in Nebraska, USA.</title>
        <authorList>
            <person name="Schachtman D."/>
        </authorList>
    </citation>
    <scope>NUCLEOTIDE SEQUENCE [LARGE SCALE GENOMIC DNA]</scope>
    <source>
        <strain evidence="3 4">BE143</strain>
    </source>
</reference>
<proteinExistence type="predicted"/>
<evidence type="ECO:0000313" key="4">
    <source>
        <dbReference type="Proteomes" id="UP001266807"/>
    </source>
</evidence>